<dbReference type="GO" id="GO:0046872">
    <property type="term" value="F:metal ion binding"/>
    <property type="evidence" value="ECO:0007669"/>
    <property type="project" value="UniProtKB-KW"/>
</dbReference>
<evidence type="ECO:0000313" key="8">
    <source>
        <dbReference type="Proteomes" id="UP000003505"/>
    </source>
</evidence>
<evidence type="ECO:0000256" key="4">
    <source>
        <dbReference type="ARBA" id="ARBA00023014"/>
    </source>
</evidence>
<keyword evidence="3" id="KW-0408">Iron</keyword>
<accession>C9LWY7</accession>
<evidence type="ECO:0000313" key="7">
    <source>
        <dbReference type="EMBL" id="EEX76662.1"/>
    </source>
</evidence>
<dbReference type="InterPro" id="IPR017900">
    <property type="entry name" value="4Fe4S_Fe_S_CS"/>
</dbReference>
<protein>
    <submittedName>
        <fullName evidence="7">4Fe-4S binding domain protein</fullName>
    </submittedName>
</protein>
<dbReference type="Pfam" id="PF00037">
    <property type="entry name" value="Fer4"/>
    <property type="match status" value="1"/>
</dbReference>
<evidence type="ECO:0000256" key="3">
    <source>
        <dbReference type="ARBA" id="ARBA00023004"/>
    </source>
</evidence>
<keyword evidence="2" id="KW-0479">Metal-binding</keyword>
<name>C9LWY7_SELS3</name>
<feature type="domain" description="4Fe-4S ferredoxin-type" evidence="6">
    <location>
        <begin position="90"/>
        <end position="120"/>
    </location>
</feature>
<proteinExistence type="predicted"/>
<dbReference type="SUPFAM" id="SSF54862">
    <property type="entry name" value="4Fe-4S ferredoxins"/>
    <property type="match status" value="3"/>
</dbReference>
<dbReference type="PROSITE" id="PS00198">
    <property type="entry name" value="4FE4S_FER_1"/>
    <property type="match status" value="2"/>
</dbReference>
<keyword evidence="1" id="KW-0004">4Fe-4S</keyword>
<evidence type="ECO:0000259" key="6">
    <source>
        <dbReference type="PROSITE" id="PS51379"/>
    </source>
</evidence>
<dbReference type="PANTHER" id="PTHR43687">
    <property type="entry name" value="ADENYLYLSULFATE REDUCTASE, BETA SUBUNIT"/>
    <property type="match status" value="1"/>
</dbReference>
<dbReference type="InterPro" id="IPR017896">
    <property type="entry name" value="4Fe4S_Fe-S-bd"/>
</dbReference>
<evidence type="ECO:0000256" key="5">
    <source>
        <dbReference type="SAM" id="MobiDB-lite"/>
    </source>
</evidence>
<dbReference type="Proteomes" id="UP000003505">
    <property type="component" value="Unassembled WGS sequence"/>
</dbReference>
<comment type="caution">
    <text evidence="7">The sequence shown here is derived from an EMBL/GenBank/DDBJ whole genome shotgun (WGS) entry which is preliminary data.</text>
</comment>
<dbReference type="EMBL" id="ACKP02000046">
    <property type="protein sequence ID" value="EEX76662.1"/>
    <property type="molecule type" value="Genomic_DNA"/>
</dbReference>
<dbReference type="eggNOG" id="COG2768">
    <property type="taxonomic scope" value="Bacteria"/>
</dbReference>
<evidence type="ECO:0000256" key="2">
    <source>
        <dbReference type="ARBA" id="ARBA00022723"/>
    </source>
</evidence>
<feature type="domain" description="4Fe-4S ferredoxin-type" evidence="6">
    <location>
        <begin position="317"/>
        <end position="347"/>
    </location>
</feature>
<feature type="domain" description="4Fe-4S ferredoxin-type" evidence="6">
    <location>
        <begin position="351"/>
        <end position="380"/>
    </location>
</feature>
<dbReference type="OrthoDB" id="9672at2"/>
<dbReference type="STRING" id="546271.Selsp_2180"/>
<reference evidence="7 8" key="1">
    <citation type="submission" date="2009-09" db="EMBL/GenBank/DDBJ databases">
        <authorList>
            <person name="Weinstock G."/>
            <person name="Sodergren E."/>
            <person name="Clifton S."/>
            <person name="Fulton L."/>
            <person name="Fulton B."/>
            <person name="Courtney L."/>
            <person name="Fronick C."/>
            <person name="Harrison M."/>
            <person name="Strong C."/>
            <person name="Farmer C."/>
            <person name="Delahaunty K."/>
            <person name="Markovic C."/>
            <person name="Hall O."/>
            <person name="Minx P."/>
            <person name="Tomlinson C."/>
            <person name="Mitreva M."/>
            <person name="Nelson J."/>
            <person name="Hou S."/>
            <person name="Wollam A."/>
            <person name="Pepin K.H."/>
            <person name="Johnson M."/>
            <person name="Bhonagiri V."/>
            <person name="Nash W.E."/>
            <person name="Warren W."/>
            <person name="Chinwalla A."/>
            <person name="Mardis E.R."/>
            <person name="Wilson R.K."/>
        </authorList>
    </citation>
    <scope>NUCLEOTIDE SEQUENCE [LARGE SCALE GENOMIC DNA]</scope>
    <source>
        <strain evidence="8">ATCC 35185 / DSM 20758 / VPI D19B-28</strain>
    </source>
</reference>
<dbReference type="PROSITE" id="PS51379">
    <property type="entry name" value="4FE4S_FER_2"/>
    <property type="match status" value="3"/>
</dbReference>
<sequence length="415" mass="43682">MRIGLCALLFFMIAPSPFSILYCVYIMPSIFAMRAGYLEKSSASCYNRKENFWKGGVRLEKIRLAAARCIKGRLQPPCRACEDVCPAGAFRWGVPHPDLCIECGLCTAVCPAAAVETRLDYAAKLTAVVAADASSVRLACAKSAPDSMLPCLGFLTRGILWAIASQKEVQLDIGSCRACLPAVHAHLAREAAAVDVVLAAAGRAPLRLLDAEPAAREYSRRDFFRRFRDVAKEKFGQGDAAGGAGESAAAGAHDVGPADRMACGAVAGERAGAASAEADRELPPDAAGMGQDSMHPALTAFSAPAWAFAHGAQPAAVHADLALYSGCNACGFCVRLCPHGALAAEIEGEDFVLAFTPQLCTACGLCTARCPKSALRLAASPTAKRWRIPLPRCESCGAPFRPIGASKVCRACMEK</sequence>
<keyword evidence="4" id="KW-0411">Iron-sulfur</keyword>
<feature type="region of interest" description="Disordered" evidence="5">
    <location>
        <begin position="274"/>
        <end position="293"/>
    </location>
</feature>
<organism evidence="7 8">
    <name type="scientific">Selenomonas sputigena (strain ATCC 35185 / DSM 20758 / CCUG 44933 / VPI D19B-28)</name>
    <dbReference type="NCBI Taxonomy" id="546271"/>
    <lineage>
        <taxon>Bacteria</taxon>
        <taxon>Bacillati</taxon>
        <taxon>Bacillota</taxon>
        <taxon>Negativicutes</taxon>
        <taxon>Selenomonadales</taxon>
        <taxon>Selenomonadaceae</taxon>
        <taxon>Selenomonas</taxon>
    </lineage>
</organism>
<dbReference type="AlphaFoldDB" id="C9LWY7"/>
<dbReference type="InterPro" id="IPR050572">
    <property type="entry name" value="Fe-S_Ferredoxin"/>
</dbReference>
<dbReference type="GO" id="GO:0051539">
    <property type="term" value="F:4 iron, 4 sulfur cluster binding"/>
    <property type="evidence" value="ECO:0007669"/>
    <property type="project" value="UniProtKB-KW"/>
</dbReference>
<dbReference type="PANTHER" id="PTHR43687:SF1">
    <property type="entry name" value="FERREDOXIN III"/>
    <property type="match status" value="1"/>
</dbReference>
<evidence type="ECO:0000256" key="1">
    <source>
        <dbReference type="ARBA" id="ARBA00022485"/>
    </source>
</evidence>
<dbReference type="Gene3D" id="3.30.70.20">
    <property type="match status" value="2"/>
</dbReference>
<dbReference type="Pfam" id="PF12838">
    <property type="entry name" value="Fer4_7"/>
    <property type="match status" value="1"/>
</dbReference>
<gene>
    <name evidence="7" type="ORF">SELSPUOL_01992</name>
</gene>